<dbReference type="RefSeq" id="WP_007016319.1">
    <property type="nucleotide sequence ID" value="NZ_AAQH01000009.1"/>
</dbReference>
<keyword evidence="2" id="KW-0969">Cilium</keyword>
<evidence type="ECO:0000313" key="3">
    <source>
        <dbReference type="Proteomes" id="UP000004263"/>
    </source>
</evidence>
<dbReference type="EMBL" id="AAQH01000009">
    <property type="protein sequence ID" value="EAT12223.1"/>
    <property type="molecule type" value="Genomic_DNA"/>
</dbReference>
<gene>
    <name evidence="2" type="ORF">RED65_04335</name>
</gene>
<dbReference type="InterPro" id="IPR029025">
    <property type="entry name" value="T3SS_substrate_exporter_C"/>
</dbReference>
<dbReference type="InterPro" id="IPR006135">
    <property type="entry name" value="T3SS_substrate_exporter"/>
</dbReference>
<dbReference type="Pfam" id="PF01312">
    <property type="entry name" value="Bac_export_2"/>
    <property type="match status" value="1"/>
</dbReference>
<accession>Q1N1Q8</accession>
<comment type="caution">
    <text evidence="2">The sequence shown here is derived from an EMBL/GenBank/DDBJ whole genome shotgun (WGS) entry which is preliminary data.</text>
</comment>
<evidence type="ECO:0000313" key="2">
    <source>
        <dbReference type="EMBL" id="EAT12223.1"/>
    </source>
</evidence>
<reference evidence="2 3" key="1">
    <citation type="submission" date="2006-03" db="EMBL/GenBank/DDBJ databases">
        <authorList>
            <person name="Pinhassi J."/>
            <person name="Pedros-Alio C."/>
            <person name="Ferriera S."/>
            <person name="Johnson J."/>
            <person name="Kravitz S."/>
            <person name="Halpern A."/>
            <person name="Remington K."/>
            <person name="Beeson K."/>
            <person name="Tran B."/>
            <person name="Rogers Y.-H."/>
            <person name="Friedman R."/>
            <person name="Venter J.C."/>
        </authorList>
    </citation>
    <scope>NUCLEOTIDE SEQUENCE [LARGE SCALE GENOMIC DNA]</scope>
    <source>
        <strain evidence="2 3">RED65</strain>
    </source>
</reference>
<dbReference type="GO" id="GO:0016020">
    <property type="term" value="C:membrane"/>
    <property type="evidence" value="ECO:0007669"/>
    <property type="project" value="InterPro"/>
</dbReference>
<dbReference type="OrthoDB" id="5244399at2"/>
<dbReference type="GO" id="GO:0009306">
    <property type="term" value="P:protein secretion"/>
    <property type="evidence" value="ECO:0007669"/>
    <property type="project" value="InterPro"/>
</dbReference>
<dbReference type="STRING" id="207949.RED65_04335"/>
<organism evidence="2 3">
    <name type="scientific">Bermanella marisrubri</name>
    <dbReference type="NCBI Taxonomy" id="207949"/>
    <lineage>
        <taxon>Bacteria</taxon>
        <taxon>Pseudomonadati</taxon>
        <taxon>Pseudomonadota</taxon>
        <taxon>Gammaproteobacteria</taxon>
        <taxon>Oceanospirillales</taxon>
        <taxon>Oceanospirillaceae</taxon>
        <taxon>Bermanella</taxon>
    </lineage>
</organism>
<comment type="similarity">
    <text evidence="1">Belongs to the type III secretion exporter family.</text>
</comment>
<dbReference type="Proteomes" id="UP000004263">
    <property type="component" value="Unassembled WGS sequence"/>
</dbReference>
<dbReference type="SUPFAM" id="SSF160544">
    <property type="entry name" value="EscU C-terminal domain-like"/>
    <property type="match status" value="1"/>
</dbReference>
<sequence length="93" mass="10228">MNQQQAVALFYDGDTTPIVSQNQLGEAAQFLIDAALEAGIPIYENPALIEQLAHLSEGDEIPVELYRLIAEILAFAFYIQGKAPKGYDENQSD</sequence>
<dbReference type="HOGENOM" id="CLU_041013_4_0_6"/>
<keyword evidence="2" id="KW-0282">Flagellum</keyword>
<protein>
    <submittedName>
        <fullName evidence="2">Uncharacterized flagellar protein FhlB cytoplasmic domain</fullName>
    </submittedName>
</protein>
<proteinExistence type="inferred from homology"/>
<evidence type="ECO:0000256" key="1">
    <source>
        <dbReference type="ARBA" id="ARBA00010690"/>
    </source>
</evidence>
<dbReference type="Gene3D" id="3.40.1690.10">
    <property type="entry name" value="secretion proteins EscU"/>
    <property type="match status" value="1"/>
</dbReference>
<name>Q1N1Q8_9GAMM</name>
<keyword evidence="3" id="KW-1185">Reference proteome</keyword>
<keyword evidence="2" id="KW-0966">Cell projection</keyword>
<dbReference type="AlphaFoldDB" id="Q1N1Q8"/>